<dbReference type="InterPro" id="IPR053320">
    <property type="entry name" value="Protein_DD3-3_O-glyco"/>
</dbReference>
<feature type="compositionally biased region" description="Gly residues" evidence="1">
    <location>
        <begin position="526"/>
        <end position="538"/>
    </location>
</feature>
<comment type="caution">
    <text evidence="3">The sequence shown here is derived from an EMBL/GenBank/DDBJ whole genome shotgun (WGS) entry which is preliminary data.</text>
</comment>
<keyword evidence="2" id="KW-0732">Signal</keyword>
<dbReference type="PANTHER" id="PTHR35170:SF2">
    <property type="entry name" value="PROTEIN DD3-3"/>
    <property type="match status" value="1"/>
</dbReference>
<accession>A0AA88YLN4</accession>
<dbReference type="Proteomes" id="UP001186944">
    <property type="component" value="Unassembled WGS sequence"/>
</dbReference>
<feature type="region of interest" description="Disordered" evidence="1">
    <location>
        <begin position="135"/>
        <end position="176"/>
    </location>
</feature>
<evidence type="ECO:0000256" key="2">
    <source>
        <dbReference type="SAM" id="SignalP"/>
    </source>
</evidence>
<keyword evidence="4" id="KW-1185">Reference proteome</keyword>
<feature type="compositionally biased region" description="Polar residues" evidence="1">
    <location>
        <begin position="144"/>
        <end position="162"/>
    </location>
</feature>
<reference evidence="3" key="1">
    <citation type="submission" date="2019-08" db="EMBL/GenBank/DDBJ databases">
        <title>The improved chromosome-level genome for the pearl oyster Pinctada fucata martensii using PacBio sequencing and Hi-C.</title>
        <authorList>
            <person name="Zheng Z."/>
        </authorList>
    </citation>
    <scope>NUCLEOTIDE SEQUENCE</scope>
    <source>
        <strain evidence="3">ZZ-2019</strain>
        <tissue evidence="3">Adductor muscle</tissue>
    </source>
</reference>
<feature type="signal peptide" evidence="2">
    <location>
        <begin position="1"/>
        <end position="19"/>
    </location>
</feature>
<sequence length="669" mass="76227">MKRSASLILVVFIVGQAYCDLYLHNPRGSNNRLNENTATRANANRVFDSQNNNRGGYNVGDVGQNPSGNNEGNQYRMKYFQSGPFKTLQGEQGRSILTLEWTNQHGCGGNENSDPQKQNCHMIIQYMCQDDADTPVGDRDTLRNGVTTQTPDHNRAQSLTETEAQRNQRKNNNVKTNRALQESWDWYDKCYMRERNKGLFTADQKLKNNNGLGYSSAIYTRENPNGNQYGYECPEERDQFPYWHPTPWTDIAVLTDNTSLCQHFQQESFNVKPKGECVELYGNGNRKYWSRWNNEAECTANGGQWIMFSSYMEKAPAYTNEGSCVRQTRGGYRHVWAVPYDTANINQKECLVVADAPDCRQADYSRSNHLGNGINGENLRYDWILPYFPSMNTKRCVLRMRYNISTDDYAPFAINSSQNQNLIAGIRSPVEQNPYVDVGGRSALRMNINTNQYGRIFQDRSHVFKMRPRPSGMQNQRLMNLNVRGKRGNIVQVYPAVEYDFVPNDLRMTEADLVHIQWTGSNTHNNGGGGGDGQAGDEGQGKDGSDRNNMVQIRTKNDNFPVPFEQSNMWNNSQIVWIYHGKNNINSRNLAVSMATSGYYRCVKKSECPENEHNNYIVETKGKVNSLLNNAPASFEGAVLRFTRGTYHYTCTRNNNFTNRSQKGTITVS</sequence>
<proteinExistence type="predicted"/>
<evidence type="ECO:0000256" key="1">
    <source>
        <dbReference type="SAM" id="MobiDB-lite"/>
    </source>
</evidence>
<dbReference type="PANTHER" id="PTHR35170">
    <property type="entry name" value="PROTEIN DD3-3"/>
    <property type="match status" value="1"/>
</dbReference>
<feature type="region of interest" description="Disordered" evidence="1">
    <location>
        <begin position="520"/>
        <end position="549"/>
    </location>
</feature>
<name>A0AA88YLN4_PINIB</name>
<evidence type="ECO:0008006" key="5">
    <source>
        <dbReference type="Google" id="ProtNLM"/>
    </source>
</evidence>
<feature type="region of interest" description="Disordered" evidence="1">
    <location>
        <begin position="47"/>
        <end position="66"/>
    </location>
</feature>
<dbReference type="AlphaFoldDB" id="A0AA88YLN4"/>
<organism evidence="3 4">
    <name type="scientific">Pinctada imbricata</name>
    <name type="common">Atlantic pearl-oyster</name>
    <name type="synonym">Pinctada martensii</name>
    <dbReference type="NCBI Taxonomy" id="66713"/>
    <lineage>
        <taxon>Eukaryota</taxon>
        <taxon>Metazoa</taxon>
        <taxon>Spiralia</taxon>
        <taxon>Lophotrochozoa</taxon>
        <taxon>Mollusca</taxon>
        <taxon>Bivalvia</taxon>
        <taxon>Autobranchia</taxon>
        <taxon>Pteriomorphia</taxon>
        <taxon>Pterioida</taxon>
        <taxon>Pterioidea</taxon>
        <taxon>Pteriidae</taxon>
        <taxon>Pinctada</taxon>
    </lineage>
</organism>
<evidence type="ECO:0000313" key="3">
    <source>
        <dbReference type="EMBL" id="KAK3102065.1"/>
    </source>
</evidence>
<feature type="chain" id="PRO_5041672485" description="Protein DD3-3" evidence="2">
    <location>
        <begin position="20"/>
        <end position="669"/>
    </location>
</feature>
<evidence type="ECO:0000313" key="4">
    <source>
        <dbReference type="Proteomes" id="UP001186944"/>
    </source>
</evidence>
<dbReference type="EMBL" id="VSWD01000005">
    <property type="protein sequence ID" value="KAK3102065.1"/>
    <property type="molecule type" value="Genomic_DNA"/>
</dbReference>
<gene>
    <name evidence="3" type="ORF">FSP39_008504</name>
</gene>
<protein>
    <recommendedName>
        <fullName evidence="5">Protein DD3-3</fullName>
    </recommendedName>
</protein>